<keyword evidence="7" id="KW-1185">Reference proteome</keyword>
<dbReference type="PANTHER" id="PTHR19282">
    <property type="entry name" value="TETRASPANIN"/>
    <property type="match status" value="1"/>
</dbReference>
<evidence type="ECO:0000256" key="1">
    <source>
        <dbReference type="ARBA" id="ARBA00004141"/>
    </source>
</evidence>
<feature type="transmembrane region" description="Helical" evidence="5">
    <location>
        <begin position="81"/>
        <end position="104"/>
    </location>
</feature>
<proteinExistence type="predicted"/>
<dbReference type="SUPFAM" id="SSF48652">
    <property type="entry name" value="Tetraspanin"/>
    <property type="match status" value="1"/>
</dbReference>
<dbReference type="PANTHER" id="PTHR19282:SF477">
    <property type="entry name" value="TETRASPANIN"/>
    <property type="match status" value="1"/>
</dbReference>
<name>A0A851P9N4_9GALL</name>
<feature type="non-terminal residue" evidence="6">
    <location>
        <position position="244"/>
    </location>
</feature>
<sequence length="244" mass="27538">RSSARFLLMFLGILFWGSAVALVLGGCFLILMCKNYSYLFQESFFPLPGWLAVVAAFVLLPTGILAISVSTRPTRYHQGALMHLLLVLLCLQMSSAILMQFYSIRMASELKSTMGQAFYQYNGTYSLAPGSMAVDVLQKEFQCCGIQNYTDWLKASAASWHFPAGKARVPRSCCKEKYSDCRGDLYQLEQLFQEGCLRKLQDRLYFGMKFLVCCCAVLSVLELLAGASNGILMRHRPFHDFRFL</sequence>
<accession>A0A851P9N4</accession>
<protein>
    <submittedName>
        <fullName evidence="6">TSN3 protein</fullName>
    </submittedName>
</protein>
<keyword evidence="3 5" id="KW-1133">Transmembrane helix</keyword>
<feature type="transmembrane region" description="Helical" evidence="5">
    <location>
        <begin position="6"/>
        <end position="32"/>
    </location>
</feature>
<dbReference type="GO" id="GO:0005886">
    <property type="term" value="C:plasma membrane"/>
    <property type="evidence" value="ECO:0007669"/>
    <property type="project" value="TreeGrafter"/>
</dbReference>
<dbReference type="InterPro" id="IPR018499">
    <property type="entry name" value="Tetraspanin/Peripherin"/>
</dbReference>
<gene>
    <name evidence="6" type="primary">Tspan3_1</name>
    <name evidence="6" type="ORF">PENPIL_R07486</name>
</gene>
<evidence type="ECO:0000256" key="2">
    <source>
        <dbReference type="ARBA" id="ARBA00022692"/>
    </source>
</evidence>
<evidence type="ECO:0000256" key="4">
    <source>
        <dbReference type="ARBA" id="ARBA00023136"/>
    </source>
</evidence>
<evidence type="ECO:0000313" key="7">
    <source>
        <dbReference type="Proteomes" id="UP000613066"/>
    </source>
</evidence>
<dbReference type="Proteomes" id="UP000613066">
    <property type="component" value="Unassembled WGS sequence"/>
</dbReference>
<feature type="transmembrane region" description="Helical" evidence="5">
    <location>
        <begin position="44"/>
        <end position="69"/>
    </location>
</feature>
<dbReference type="EMBL" id="WBMW01005664">
    <property type="protein sequence ID" value="NXC49894.1"/>
    <property type="molecule type" value="Genomic_DNA"/>
</dbReference>
<keyword evidence="2 5" id="KW-0812">Transmembrane</keyword>
<evidence type="ECO:0000313" key="6">
    <source>
        <dbReference type="EMBL" id="NXC49894.1"/>
    </source>
</evidence>
<reference evidence="6" key="1">
    <citation type="submission" date="2019-09" db="EMBL/GenBank/DDBJ databases">
        <title>Bird 10,000 Genomes (B10K) Project - Family phase.</title>
        <authorList>
            <person name="Zhang G."/>
        </authorList>
    </citation>
    <scope>NUCLEOTIDE SEQUENCE</scope>
    <source>
        <strain evidence="6">B10K-DU-001-08</strain>
        <tissue evidence="6">Muscle</tissue>
    </source>
</reference>
<organism evidence="6 7">
    <name type="scientific">Penelope pileata</name>
    <dbReference type="NCBI Taxonomy" id="1118817"/>
    <lineage>
        <taxon>Eukaryota</taxon>
        <taxon>Metazoa</taxon>
        <taxon>Chordata</taxon>
        <taxon>Craniata</taxon>
        <taxon>Vertebrata</taxon>
        <taxon>Euteleostomi</taxon>
        <taxon>Archelosauria</taxon>
        <taxon>Archosauria</taxon>
        <taxon>Dinosauria</taxon>
        <taxon>Saurischia</taxon>
        <taxon>Theropoda</taxon>
        <taxon>Coelurosauria</taxon>
        <taxon>Aves</taxon>
        <taxon>Neognathae</taxon>
        <taxon>Galloanserae</taxon>
        <taxon>Galliformes</taxon>
        <taxon>Cracidae</taxon>
        <taxon>Penelope</taxon>
    </lineage>
</organism>
<dbReference type="OrthoDB" id="10033535at2759"/>
<keyword evidence="4 5" id="KW-0472">Membrane</keyword>
<dbReference type="InterPro" id="IPR008952">
    <property type="entry name" value="Tetraspanin_EC2_sf"/>
</dbReference>
<comment type="subcellular location">
    <subcellularLocation>
        <location evidence="1">Membrane</location>
        <topology evidence="1">Multi-pass membrane protein</topology>
    </subcellularLocation>
</comment>
<evidence type="ECO:0000256" key="3">
    <source>
        <dbReference type="ARBA" id="ARBA00022989"/>
    </source>
</evidence>
<feature type="non-terminal residue" evidence="6">
    <location>
        <position position="1"/>
    </location>
</feature>
<dbReference type="Pfam" id="PF00335">
    <property type="entry name" value="Tetraspanin"/>
    <property type="match status" value="1"/>
</dbReference>
<dbReference type="AlphaFoldDB" id="A0A851P9N4"/>
<comment type="caution">
    <text evidence="6">The sequence shown here is derived from an EMBL/GenBank/DDBJ whole genome shotgun (WGS) entry which is preliminary data.</text>
</comment>
<feature type="transmembrane region" description="Helical" evidence="5">
    <location>
        <begin position="210"/>
        <end position="232"/>
    </location>
</feature>
<dbReference type="Gene3D" id="1.10.1450.10">
    <property type="entry name" value="Tetraspanin"/>
    <property type="match status" value="1"/>
</dbReference>
<evidence type="ECO:0000256" key="5">
    <source>
        <dbReference type="SAM" id="Phobius"/>
    </source>
</evidence>